<dbReference type="EMBL" id="CAXAMN010000381">
    <property type="protein sequence ID" value="CAK8988162.1"/>
    <property type="molecule type" value="Genomic_DNA"/>
</dbReference>
<evidence type="ECO:0000256" key="1">
    <source>
        <dbReference type="SAM" id="MobiDB-lite"/>
    </source>
</evidence>
<sequence>MASWSVEDLVKEITDMELISKMNRGSELLPKMKDALKCKVDAAQMLSPSSFVTLTSTLQKSALPEDIKSELVTCLEEKTAASIQGPTRLQTTPQSMTMSFNYLAKNEWQQILDGCNTIDAASILIKRMKKCGLRSLKEDTKKHMTAFLVCLQMNSTKTLPPAAEMYKLSQFVHDTFIACGVQPLHGGMAKYPPSPFDIGEALWLQVLVHAFLEACYEPDNWPLRSPPDIVANVGTIVKQVKIRVNSKDLKNVPTPQQASSSSTMAGGLMSMLMDQAKALDALKSQQVNNDQNGLQLARSSSHQSLESPESNPSTIDLLNRKVLPVESKEPLPLPAPSAEHETEGTPEEIAEDKANDQKSLEDYEMEAHDMLTKRQARAIDAVMKRPASKAASQKATHVPKKKKSSSKDDDMPSKKLSPEFKKGIYGCLRCRGNVKGCSTCWEPSFQGQRFSSRSEWSSFAQKKSLKAKKSK</sequence>
<organism evidence="2 3">
    <name type="scientific">Durusdinium trenchii</name>
    <dbReference type="NCBI Taxonomy" id="1381693"/>
    <lineage>
        <taxon>Eukaryota</taxon>
        <taxon>Sar</taxon>
        <taxon>Alveolata</taxon>
        <taxon>Dinophyceae</taxon>
        <taxon>Suessiales</taxon>
        <taxon>Symbiodiniaceae</taxon>
        <taxon>Durusdinium</taxon>
    </lineage>
</organism>
<proteinExistence type="predicted"/>
<feature type="region of interest" description="Disordered" evidence="1">
    <location>
        <begin position="382"/>
        <end position="418"/>
    </location>
</feature>
<feature type="compositionally biased region" description="Low complexity" evidence="1">
    <location>
        <begin position="299"/>
        <end position="310"/>
    </location>
</feature>
<dbReference type="Proteomes" id="UP001642484">
    <property type="component" value="Unassembled WGS sequence"/>
</dbReference>
<gene>
    <name evidence="2" type="ORF">CCMP2556_LOCUS1160</name>
</gene>
<reference evidence="2 3" key="1">
    <citation type="submission" date="2024-02" db="EMBL/GenBank/DDBJ databases">
        <authorList>
            <person name="Chen Y."/>
            <person name="Shah S."/>
            <person name="Dougan E. K."/>
            <person name="Thang M."/>
            <person name="Chan C."/>
        </authorList>
    </citation>
    <scope>NUCLEOTIDE SEQUENCE [LARGE SCALE GENOMIC DNA]</scope>
</reference>
<protein>
    <submittedName>
        <fullName evidence="2">Uncharacterized protein</fullName>
    </submittedName>
</protein>
<evidence type="ECO:0000313" key="2">
    <source>
        <dbReference type="EMBL" id="CAK8988162.1"/>
    </source>
</evidence>
<evidence type="ECO:0000313" key="3">
    <source>
        <dbReference type="Proteomes" id="UP001642484"/>
    </source>
</evidence>
<feature type="region of interest" description="Disordered" evidence="1">
    <location>
        <begin position="445"/>
        <end position="471"/>
    </location>
</feature>
<feature type="compositionally biased region" description="Polar residues" evidence="1">
    <location>
        <begin position="445"/>
        <end position="456"/>
    </location>
</feature>
<keyword evidence="3" id="KW-1185">Reference proteome</keyword>
<name>A0ABP0HDS7_9DINO</name>
<accession>A0ABP0HDS7</accession>
<feature type="compositionally biased region" description="Basic and acidic residues" evidence="1">
    <location>
        <begin position="405"/>
        <end position="418"/>
    </location>
</feature>
<comment type="caution">
    <text evidence="2">The sequence shown here is derived from an EMBL/GenBank/DDBJ whole genome shotgun (WGS) entry which is preliminary data.</text>
</comment>
<feature type="region of interest" description="Disordered" evidence="1">
    <location>
        <begin position="296"/>
        <end position="356"/>
    </location>
</feature>